<dbReference type="Pfam" id="PF12822">
    <property type="entry name" value="ECF_trnsprt"/>
    <property type="match status" value="1"/>
</dbReference>
<feature type="transmembrane region" description="Helical" evidence="1">
    <location>
        <begin position="112"/>
        <end position="132"/>
    </location>
</feature>
<gene>
    <name evidence="2" type="ORF">JOC73_002567</name>
</gene>
<keyword evidence="1" id="KW-0472">Membrane</keyword>
<evidence type="ECO:0000256" key="1">
    <source>
        <dbReference type="SAM" id="Phobius"/>
    </source>
</evidence>
<dbReference type="Proteomes" id="UP001314796">
    <property type="component" value="Unassembled WGS sequence"/>
</dbReference>
<comment type="caution">
    <text evidence="2">The sequence shown here is derived from an EMBL/GenBank/DDBJ whole genome shotgun (WGS) entry which is preliminary data.</text>
</comment>
<proteinExistence type="predicted"/>
<keyword evidence="1" id="KW-0812">Transmembrane</keyword>
<accession>A0ABS2NST8</accession>
<dbReference type="RefSeq" id="WP_204403797.1">
    <property type="nucleotide sequence ID" value="NZ_JAFBEE010000021.1"/>
</dbReference>
<organism evidence="2 3">
    <name type="scientific">Alkaliphilus hydrothermalis</name>
    <dbReference type="NCBI Taxonomy" id="1482730"/>
    <lineage>
        <taxon>Bacteria</taxon>
        <taxon>Bacillati</taxon>
        <taxon>Bacillota</taxon>
        <taxon>Clostridia</taxon>
        <taxon>Peptostreptococcales</taxon>
        <taxon>Natronincolaceae</taxon>
        <taxon>Alkaliphilus</taxon>
    </lineage>
</organism>
<keyword evidence="1" id="KW-1133">Transmembrane helix</keyword>
<feature type="transmembrane region" description="Helical" evidence="1">
    <location>
        <begin position="138"/>
        <end position="164"/>
    </location>
</feature>
<dbReference type="EMBL" id="JAFBEE010000021">
    <property type="protein sequence ID" value="MBM7615991.1"/>
    <property type="molecule type" value="Genomic_DNA"/>
</dbReference>
<sequence>MENLFLNSKTKRLAVAGMLGAFSVVLSVTPFLGYIPIPFLVGVNATTMHIPIIIAAILMDAKVATFVGFIFGVSSFLRATPAFFSDPLVSILPRLLIGAATYYAYKATKSSVFAAVIGTITNTVGVLTMIYLRGYLPLKIVGVIAGVNGTAEVIISAIIVYSIMKILKSKNNL</sequence>
<evidence type="ECO:0000313" key="2">
    <source>
        <dbReference type="EMBL" id="MBM7615991.1"/>
    </source>
</evidence>
<dbReference type="InterPro" id="IPR024529">
    <property type="entry name" value="ECF_trnsprt_substrate-spec"/>
</dbReference>
<feature type="transmembrane region" description="Helical" evidence="1">
    <location>
        <begin position="12"/>
        <end position="33"/>
    </location>
</feature>
<dbReference type="Gene3D" id="1.10.1760.20">
    <property type="match status" value="1"/>
</dbReference>
<name>A0ABS2NST8_9FIRM</name>
<protein>
    <submittedName>
        <fullName evidence="2">Membrane protein</fullName>
    </submittedName>
</protein>
<reference evidence="2 3" key="1">
    <citation type="submission" date="2021-01" db="EMBL/GenBank/DDBJ databases">
        <title>Genomic Encyclopedia of Type Strains, Phase IV (KMG-IV): sequencing the most valuable type-strain genomes for metagenomic binning, comparative biology and taxonomic classification.</title>
        <authorList>
            <person name="Goeker M."/>
        </authorList>
    </citation>
    <scope>NUCLEOTIDE SEQUENCE [LARGE SCALE GENOMIC DNA]</scope>
    <source>
        <strain evidence="2 3">DSM 25890</strain>
    </source>
</reference>
<keyword evidence="3" id="KW-1185">Reference proteome</keyword>
<evidence type="ECO:0000313" key="3">
    <source>
        <dbReference type="Proteomes" id="UP001314796"/>
    </source>
</evidence>